<dbReference type="Proteomes" id="UP000197153">
    <property type="component" value="Chromosome 3"/>
</dbReference>
<dbReference type="InterPro" id="IPR027373">
    <property type="entry name" value="RHH_dom"/>
</dbReference>
<reference evidence="2 3" key="1">
    <citation type="submission" date="2017-06" db="EMBL/GenBank/DDBJ databases">
        <title>Complete genome sequence of Nitrospirillum amazonense strain CBAmC, an endophytic nitrogen-fixing and plant growth-promoting bacterium, isolated from sugarcane.</title>
        <authorList>
            <person name="Schwab S."/>
            <person name="dos Santos Teixeira K.R."/>
            <person name="Simoes Araujo J.L."/>
            <person name="Soares Vidal M."/>
            <person name="Borges de Freitas H.R."/>
            <person name="Rivello Crivelaro A.L."/>
            <person name="Bueno de Camargo Nunes A."/>
            <person name="dos Santos C.M."/>
            <person name="Palmeira da Silva Rosa D."/>
            <person name="da Silva Padilha D."/>
            <person name="da Silva E."/>
            <person name="Araujo Terra L."/>
            <person name="Soares Mendes V."/>
            <person name="Farinelli L."/>
            <person name="Magalhaes Cruz L."/>
            <person name="Baldani J.I."/>
        </authorList>
    </citation>
    <scope>NUCLEOTIDE SEQUENCE [LARGE SCALE GENOMIC DNA]</scope>
    <source>
        <strain evidence="2 3">CBAmC</strain>
    </source>
</reference>
<dbReference type="AlphaFoldDB" id="A0A248K086"/>
<dbReference type="InterPro" id="IPR038268">
    <property type="entry name" value="RHH_sf"/>
</dbReference>
<evidence type="ECO:0000313" key="2">
    <source>
        <dbReference type="EMBL" id="ASG23818.1"/>
    </source>
</evidence>
<dbReference type="EMBL" id="CP022112">
    <property type="protein sequence ID" value="ASG23818.1"/>
    <property type="molecule type" value="Genomic_DNA"/>
</dbReference>
<gene>
    <name evidence="2" type="ORF">Y958_22895</name>
</gene>
<dbReference type="Pfam" id="PF13467">
    <property type="entry name" value="RHH_4"/>
    <property type="match status" value="1"/>
</dbReference>
<dbReference type="Gene3D" id="1.10.3990.20">
    <property type="entry name" value="protein bp1543"/>
    <property type="match status" value="1"/>
</dbReference>
<evidence type="ECO:0000313" key="3">
    <source>
        <dbReference type="Proteomes" id="UP000197153"/>
    </source>
</evidence>
<keyword evidence="3" id="KW-1185">Reference proteome</keyword>
<evidence type="ECO:0000259" key="1">
    <source>
        <dbReference type="Pfam" id="PF13467"/>
    </source>
</evidence>
<sequence>MRSGSASGSLSRSTDMTVLTSHRLPFPVLAAVHQATAPRSLVPRSVRVGSRRTSMRLEPQFWTGLDLLARQEGCQIAELLDVIDRSRDDETSLSSAVRVVVVSYFQWLASVETLATPVQAPQQNLSQAFF</sequence>
<dbReference type="KEGG" id="nao:Y958_22895"/>
<accession>A0A248K086</accession>
<proteinExistence type="predicted"/>
<name>A0A248K086_9PROT</name>
<feature type="domain" description="Ribbon-helix-helix" evidence="1">
    <location>
        <begin position="43"/>
        <end position="105"/>
    </location>
</feature>
<organism evidence="2 3">
    <name type="scientific">Nitrospirillum viridazoti CBAmc</name>
    <dbReference type="NCBI Taxonomy" id="1441467"/>
    <lineage>
        <taxon>Bacteria</taxon>
        <taxon>Pseudomonadati</taxon>
        <taxon>Pseudomonadota</taxon>
        <taxon>Alphaproteobacteria</taxon>
        <taxon>Rhodospirillales</taxon>
        <taxon>Azospirillaceae</taxon>
        <taxon>Nitrospirillum</taxon>
        <taxon>Nitrospirillum viridazoti</taxon>
    </lineage>
</organism>
<protein>
    <recommendedName>
        <fullName evidence="1">Ribbon-helix-helix domain-containing protein</fullName>
    </recommendedName>
</protein>